<reference evidence="1 2" key="2">
    <citation type="journal article" date="2016" name="Genome Announc.">
        <title>Complete Genome Sequence of a Strain of Azospirillum thiophilum Isolated from a Sulfide Spring.</title>
        <authorList>
            <person name="Fomenkov A."/>
            <person name="Vincze T."/>
            <person name="Grabovich M."/>
            <person name="Anton B.P."/>
            <person name="Dubinina G."/>
            <person name="Orlova M."/>
            <person name="Belousova E."/>
            <person name="Roberts R.J."/>
        </authorList>
    </citation>
    <scope>NUCLEOTIDE SEQUENCE [LARGE SCALE GENOMIC DNA]</scope>
    <source>
        <strain evidence="1 2">BV-S</strain>
    </source>
</reference>
<reference evidence="2" key="1">
    <citation type="submission" date="2015-08" db="EMBL/GenBank/DDBJ databases">
        <title>Complete Genome Sequence of Azospirillum thiophilum BV-S.</title>
        <authorList>
            <person name="Fomenkov A."/>
            <person name="Vincze T."/>
            <person name="Grabovich M."/>
            <person name="Dubinina G."/>
            <person name="Orlova M."/>
            <person name="Belousova E."/>
            <person name="Roberts R.J."/>
        </authorList>
    </citation>
    <scope>NUCLEOTIDE SEQUENCE [LARGE SCALE GENOMIC DNA]</scope>
    <source>
        <strain evidence="2">BV-S</strain>
    </source>
</reference>
<dbReference type="AlphaFoldDB" id="A0AAC8W520"/>
<sequence>MSLRLPIRNLPGVLADVQRLCGDDTAVRFAAHFGDRTLHIPQLSRLRDDHPLVMALGRRAARLIASQLGGNEYRVPTGRWSMSHHNARILRLNGWQPRPIARALALHKGTVDRLTADLQPAVSDPQPVTLTCPCCGRAYKLTPPPEQKEMVAEDDTSFLSALPPLLRAAVAAGDLTIDDLRRLETRRT</sequence>
<organism evidence="1 2">
    <name type="scientific">Azospirillum thiophilum</name>
    <dbReference type="NCBI Taxonomy" id="528244"/>
    <lineage>
        <taxon>Bacteria</taxon>
        <taxon>Pseudomonadati</taxon>
        <taxon>Pseudomonadota</taxon>
        <taxon>Alphaproteobacteria</taxon>
        <taxon>Rhodospirillales</taxon>
        <taxon>Azospirillaceae</taxon>
        <taxon>Azospirillum</taxon>
    </lineage>
</organism>
<dbReference type="KEGG" id="ati:AL072_29310"/>
<accession>A0AAC8W520</accession>
<evidence type="ECO:0000313" key="1">
    <source>
        <dbReference type="EMBL" id="ALG75065.1"/>
    </source>
</evidence>
<evidence type="ECO:0000313" key="2">
    <source>
        <dbReference type="Proteomes" id="UP000069935"/>
    </source>
</evidence>
<dbReference type="EMBL" id="CP012406">
    <property type="protein sequence ID" value="ALG75065.1"/>
    <property type="molecule type" value="Genomic_DNA"/>
</dbReference>
<dbReference type="RefSeq" id="WP_045585017.1">
    <property type="nucleotide sequence ID" value="NZ_CP012406.1"/>
</dbReference>
<proteinExistence type="predicted"/>
<dbReference type="Proteomes" id="UP000069935">
    <property type="component" value="Chromosome 6"/>
</dbReference>
<keyword evidence="2" id="KW-1185">Reference proteome</keyword>
<name>A0AAC8W520_9PROT</name>
<protein>
    <submittedName>
        <fullName evidence="1">Uncharacterized protein</fullName>
    </submittedName>
</protein>
<gene>
    <name evidence="1" type="ORF">AL072_29310</name>
</gene>